<feature type="compositionally biased region" description="Basic and acidic residues" evidence="1">
    <location>
        <begin position="7"/>
        <end position="30"/>
    </location>
</feature>
<protein>
    <submittedName>
        <fullName evidence="2">Uncharacterized protein</fullName>
    </submittedName>
</protein>
<sequence length="58" mass="6931">MKPTFQDQEHARVDREVERERHERTLNDDARAGLALDDEFRMKDARESMNSSSLRRAR</sequence>
<keyword evidence="3" id="KW-1185">Reference proteome</keyword>
<evidence type="ECO:0000313" key="2">
    <source>
        <dbReference type="EMBL" id="QOL49325.1"/>
    </source>
</evidence>
<gene>
    <name evidence="2" type="ORF">LPB04_20865</name>
</gene>
<reference evidence="2 3" key="1">
    <citation type="submission" date="2020-10" db="EMBL/GenBank/DDBJ databases">
        <title>Genome sequencing of Massilia sp. LPB0304.</title>
        <authorList>
            <person name="Kim J."/>
        </authorList>
    </citation>
    <scope>NUCLEOTIDE SEQUENCE [LARGE SCALE GENOMIC DNA]</scope>
    <source>
        <strain evidence="2 3">LPB0304</strain>
    </source>
</reference>
<accession>A0A7L9U5A1</accession>
<feature type="region of interest" description="Disordered" evidence="1">
    <location>
        <begin position="1"/>
        <end position="30"/>
    </location>
</feature>
<dbReference type="RefSeq" id="WP_193686366.1">
    <property type="nucleotide sequence ID" value="NZ_CP062941.1"/>
</dbReference>
<organism evidence="2 3">
    <name type="scientific">Massilia litorea</name>
    <dbReference type="NCBI Taxonomy" id="2769491"/>
    <lineage>
        <taxon>Bacteria</taxon>
        <taxon>Pseudomonadati</taxon>
        <taxon>Pseudomonadota</taxon>
        <taxon>Betaproteobacteria</taxon>
        <taxon>Burkholderiales</taxon>
        <taxon>Oxalobacteraceae</taxon>
        <taxon>Telluria group</taxon>
        <taxon>Massilia</taxon>
    </lineage>
</organism>
<dbReference type="EMBL" id="CP062941">
    <property type="protein sequence ID" value="QOL49325.1"/>
    <property type="molecule type" value="Genomic_DNA"/>
</dbReference>
<name>A0A7L9U5A1_9BURK</name>
<dbReference type="KEGG" id="mlir:LPB04_20865"/>
<proteinExistence type="predicted"/>
<dbReference type="Proteomes" id="UP000593875">
    <property type="component" value="Chromosome"/>
</dbReference>
<dbReference type="AlphaFoldDB" id="A0A7L9U5A1"/>
<evidence type="ECO:0000256" key="1">
    <source>
        <dbReference type="SAM" id="MobiDB-lite"/>
    </source>
</evidence>
<evidence type="ECO:0000313" key="3">
    <source>
        <dbReference type="Proteomes" id="UP000593875"/>
    </source>
</evidence>